<organism evidence="1 2">
    <name type="scientific">Alkaliphilus flagellatus</name>
    <dbReference type="NCBI Taxonomy" id="2841507"/>
    <lineage>
        <taxon>Bacteria</taxon>
        <taxon>Bacillati</taxon>
        <taxon>Bacillota</taxon>
        <taxon>Clostridia</taxon>
        <taxon>Peptostreptococcales</taxon>
        <taxon>Natronincolaceae</taxon>
        <taxon>Alkaliphilus</taxon>
    </lineage>
</organism>
<dbReference type="EMBL" id="JAHLQK010000002">
    <property type="protein sequence ID" value="MBU5675924.1"/>
    <property type="molecule type" value="Genomic_DNA"/>
</dbReference>
<evidence type="ECO:0000313" key="2">
    <source>
        <dbReference type="Proteomes" id="UP000779508"/>
    </source>
</evidence>
<accession>A0ABS6G097</accession>
<name>A0ABS6G097_9FIRM</name>
<keyword evidence="2" id="KW-1185">Reference proteome</keyword>
<sequence length="56" mass="6798">MECWLELLHNTDILIDGRFEIEKKNLNLRFRGSENQRVIDVRKTELNKKIILAEWD</sequence>
<comment type="caution">
    <text evidence="1">The sequence shown here is derived from an EMBL/GenBank/DDBJ whole genome shotgun (WGS) entry which is preliminary data.</text>
</comment>
<evidence type="ECO:0000313" key="1">
    <source>
        <dbReference type="EMBL" id="MBU5675924.1"/>
    </source>
</evidence>
<dbReference type="Proteomes" id="UP000779508">
    <property type="component" value="Unassembled WGS sequence"/>
</dbReference>
<reference evidence="1 2" key="1">
    <citation type="submission" date="2021-06" db="EMBL/GenBank/DDBJ databases">
        <authorList>
            <person name="Sun Q."/>
            <person name="Li D."/>
        </authorList>
    </citation>
    <scope>NUCLEOTIDE SEQUENCE [LARGE SCALE GENOMIC DNA]</scope>
    <source>
        <strain evidence="1 2">MSJ-5</strain>
    </source>
</reference>
<protein>
    <submittedName>
        <fullName evidence="1">Radical SAM protein</fullName>
    </submittedName>
</protein>
<proteinExistence type="predicted"/>
<gene>
    <name evidence="1" type="ORF">KQI88_05810</name>
</gene>
<dbReference type="Pfam" id="PF13353">
    <property type="entry name" value="Fer4_12"/>
    <property type="match status" value="1"/>
</dbReference>
<dbReference type="RefSeq" id="WP_216415414.1">
    <property type="nucleotide sequence ID" value="NZ_JAHLQK010000002.1"/>
</dbReference>